<name>A0ACD5W4Y7_AVESA</name>
<dbReference type="Proteomes" id="UP001732700">
    <property type="component" value="Chromosome 3D"/>
</dbReference>
<evidence type="ECO:0000313" key="2">
    <source>
        <dbReference type="Proteomes" id="UP001732700"/>
    </source>
</evidence>
<keyword evidence="2" id="KW-1185">Reference proteome</keyword>
<accession>A0ACD5W4Y7</accession>
<evidence type="ECO:0000313" key="1">
    <source>
        <dbReference type="EnsemblPlants" id="AVESA.00010b.r2.3DG0566460.1.CDS"/>
    </source>
</evidence>
<dbReference type="EnsemblPlants" id="AVESA.00010b.r2.3DG0566460.1">
    <property type="protein sequence ID" value="AVESA.00010b.r2.3DG0566460.1.CDS"/>
    <property type="gene ID" value="AVESA.00010b.r2.3DG0566460"/>
</dbReference>
<proteinExistence type="predicted"/>
<sequence>MLHAAPPLEVGASSTAHHRCLLRDVGGHGALPADSSRLYGDDAATTKFLLERILRGSGIPPLPYLSSSSSSSAAALHAEQREDPEVSASRFLPKAQVRGDDTSEASGAGTAAATALHHPWESTLSALASSSVVAEPAEREDSAPPASGFDPSAQPRGDETSVPSGSGTPPATDLHRPLESRASSPVSRLPDILGPDARILIVANRLPVTAKHNGDDWELAPSSGGLVSALQGVTGVELMWIGWPGASVPDKQDQTIITDKLKAERCIPVFLDEEVVDQYYTGYCNNILWPLFHYMGLPQDYKFKKAKDFKSQLEAYEKANQMFSNTVCSIYKEEDIVWCHDYHLMMLPMFLKKIHSNMKVGWFLHTPFPSSELYRALPNRRDLLKAVLESDLIGFHTYDYARHFVSACTSLLGLESYLEGVKFEGRIVKIEAFPIGIDCSKFKHALELPGVQEKIDEFRRLFAERKVMLGVDRFDMIKGLLQKVLAFEKFLEENMHMKEKVVLLQIAVPTRSEVPEYQKLASQVHELVARVNGRFGTLKTTPIHHLDQSLDFDTLCALYAVTDVALVTSLRDGMNLVSYEYVACQESKKGVLILSEFAGAAQSLGAGAIIVNPWNVADVAKSINDALHMSADKREEWHRHNYKLVSEHSAQDWAEDYVCELHNTGTANKTLLQIKQSIVALPIQDTASRYGQSRSRLLILGFNETLTEQVQSLERGATDQTENMKLKLNPELKGPLKTLCDDDNTTVIVVSGYGKEVLDENFKEFKMWLAAENGMFLRRPGEQWIVTTAEHLKISCSDSVKKLIKYYTARTPKSYQEQRETSFVWNYKYADDFGRNQAKDMLQHLGAYSSSNQSAHVIEGRRSIEVRPVGVTKGNAVTEIIEELGCKENITTPIDYVLCIGHFLAKDEDVYTLPYFGTQPESKRKAKGETDRKSIKFDLKAENYFPCTVGRECSLAKYKLERTSDVVSLLRDLAQMLS</sequence>
<organism evidence="1 2">
    <name type="scientific">Avena sativa</name>
    <name type="common">Oat</name>
    <dbReference type="NCBI Taxonomy" id="4498"/>
    <lineage>
        <taxon>Eukaryota</taxon>
        <taxon>Viridiplantae</taxon>
        <taxon>Streptophyta</taxon>
        <taxon>Embryophyta</taxon>
        <taxon>Tracheophyta</taxon>
        <taxon>Spermatophyta</taxon>
        <taxon>Magnoliopsida</taxon>
        <taxon>Liliopsida</taxon>
        <taxon>Poales</taxon>
        <taxon>Poaceae</taxon>
        <taxon>BOP clade</taxon>
        <taxon>Pooideae</taxon>
        <taxon>Poodae</taxon>
        <taxon>Poeae</taxon>
        <taxon>Poeae Chloroplast Group 1 (Aveneae type)</taxon>
        <taxon>Aveninae</taxon>
        <taxon>Avena</taxon>
    </lineage>
</organism>
<protein>
    <submittedName>
        <fullName evidence="1">Uncharacterized protein</fullName>
    </submittedName>
</protein>
<reference evidence="1" key="2">
    <citation type="submission" date="2025-09" db="UniProtKB">
        <authorList>
            <consortium name="EnsemblPlants"/>
        </authorList>
    </citation>
    <scope>IDENTIFICATION</scope>
</reference>
<reference evidence="1" key="1">
    <citation type="submission" date="2021-05" db="EMBL/GenBank/DDBJ databases">
        <authorList>
            <person name="Scholz U."/>
            <person name="Mascher M."/>
            <person name="Fiebig A."/>
        </authorList>
    </citation>
    <scope>NUCLEOTIDE SEQUENCE [LARGE SCALE GENOMIC DNA]</scope>
</reference>